<accession>A0ABV8XWX8</accession>
<protein>
    <submittedName>
        <fullName evidence="3">YoaK family protein</fullName>
    </submittedName>
</protein>
<organism evidence="3 4">
    <name type="scientific">Citricoccus alkalitolerans</name>
    <dbReference type="NCBI Taxonomy" id="246603"/>
    <lineage>
        <taxon>Bacteria</taxon>
        <taxon>Bacillati</taxon>
        <taxon>Actinomycetota</taxon>
        <taxon>Actinomycetes</taxon>
        <taxon>Micrococcales</taxon>
        <taxon>Micrococcaceae</taxon>
        <taxon>Citricoccus</taxon>
    </lineage>
</organism>
<dbReference type="RefSeq" id="WP_344228309.1">
    <property type="nucleotide sequence ID" value="NZ_BAAALH010000002.1"/>
</dbReference>
<keyword evidence="2" id="KW-0812">Transmembrane</keyword>
<feature type="transmembrane region" description="Helical" evidence="2">
    <location>
        <begin position="208"/>
        <end position="227"/>
    </location>
</feature>
<feature type="transmembrane region" description="Helical" evidence="2">
    <location>
        <begin position="67"/>
        <end position="87"/>
    </location>
</feature>
<reference evidence="4" key="1">
    <citation type="journal article" date="2019" name="Int. J. Syst. Evol. Microbiol.">
        <title>The Global Catalogue of Microorganisms (GCM) 10K type strain sequencing project: providing services to taxonomists for standard genome sequencing and annotation.</title>
        <authorList>
            <consortium name="The Broad Institute Genomics Platform"/>
            <consortium name="The Broad Institute Genome Sequencing Center for Infectious Disease"/>
            <person name="Wu L."/>
            <person name="Ma J."/>
        </authorList>
    </citation>
    <scope>NUCLEOTIDE SEQUENCE [LARGE SCALE GENOMIC DNA]</scope>
    <source>
        <strain evidence="4">CGMCC 1.12125</strain>
    </source>
</reference>
<keyword evidence="4" id="KW-1185">Reference proteome</keyword>
<comment type="caution">
    <text evidence="3">The sequence shown here is derived from an EMBL/GenBank/DDBJ whole genome shotgun (WGS) entry which is preliminary data.</text>
</comment>
<keyword evidence="2" id="KW-1133">Transmembrane helix</keyword>
<proteinExistence type="predicted"/>
<feature type="transmembrane region" description="Helical" evidence="2">
    <location>
        <begin position="126"/>
        <end position="145"/>
    </location>
</feature>
<gene>
    <name evidence="3" type="ORF">ACFO0K_07315</name>
</gene>
<dbReference type="PANTHER" id="PTHR37314">
    <property type="entry name" value="SLR0142 PROTEIN"/>
    <property type="match status" value="1"/>
</dbReference>
<dbReference type="PANTHER" id="PTHR37314:SF4">
    <property type="entry name" value="UPF0700 TRANSMEMBRANE PROTEIN YOAK"/>
    <property type="match status" value="1"/>
</dbReference>
<name>A0ABV8XWX8_9MICC</name>
<sequence length="270" mass="26965">MNPAARTITPPADGRLGLGLLLALTFSTGIVDAVGIIGLDGVFTGNMTGNVVLIGISLVSQTAQPTLGLGVALAGFVLGAVAGGRVLRRAARGWSAPVCWILGTTAVLLTACAGSLLAVREPGIELVTAITGVLAMAMGLQAAAARHVGVKDLSTVVVTSTLTGLAADSRLGRQDGQLWFRRVTAIGMIGLGALVGAGLTILHLAAGIGLSLVVTITVVWVAALRLIPRPGDGPASMTEAGASTASAEFPEGEAAQTAETLALPVPEGIR</sequence>
<evidence type="ECO:0000313" key="3">
    <source>
        <dbReference type="EMBL" id="MFC4429486.1"/>
    </source>
</evidence>
<evidence type="ECO:0000313" key="4">
    <source>
        <dbReference type="Proteomes" id="UP001595965"/>
    </source>
</evidence>
<evidence type="ECO:0000256" key="2">
    <source>
        <dbReference type="SAM" id="Phobius"/>
    </source>
</evidence>
<dbReference type="Pfam" id="PF06912">
    <property type="entry name" value="DUF1275"/>
    <property type="match status" value="1"/>
</dbReference>
<dbReference type="Proteomes" id="UP001595965">
    <property type="component" value="Unassembled WGS sequence"/>
</dbReference>
<feature type="region of interest" description="Disordered" evidence="1">
    <location>
        <begin position="233"/>
        <end position="257"/>
    </location>
</feature>
<dbReference type="InterPro" id="IPR010699">
    <property type="entry name" value="DUF1275"/>
</dbReference>
<feature type="transmembrane region" description="Helical" evidence="2">
    <location>
        <begin position="179"/>
        <end position="202"/>
    </location>
</feature>
<keyword evidence="2" id="KW-0472">Membrane</keyword>
<evidence type="ECO:0000256" key="1">
    <source>
        <dbReference type="SAM" id="MobiDB-lite"/>
    </source>
</evidence>
<dbReference type="EMBL" id="JBHSEN010000001">
    <property type="protein sequence ID" value="MFC4429486.1"/>
    <property type="molecule type" value="Genomic_DNA"/>
</dbReference>
<feature type="transmembrane region" description="Helical" evidence="2">
    <location>
        <begin position="99"/>
        <end position="120"/>
    </location>
</feature>